<name>A0A1B7XRY8_COLHI</name>
<dbReference type="InterPro" id="IPR015421">
    <property type="entry name" value="PyrdxlP-dep_Trfase_major"/>
</dbReference>
<dbReference type="EMBL" id="LTAN01000010">
    <property type="protein sequence ID" value="OBR02542.1"/>
    <property type="molecule type" value="Genomic_DNA"/>
</dbReference>
<dbReference type="SUPFAM" id="SSF53383">
    <property type="entry name" value="PLP-dependent transferases"/>
    <property type="match status" value="1"/>
</dbReference>
<dbReference type="AlphaFoldDB" id="A0A1B7XRY8"/>
<dbReference type="InterPro" id="IPR015424">
    <property type="entry name" value="PyrdxlP-dep_Trfase"/>
</dbReference>
<dbReference type="GeneID" id="28872849"/>
<accession>A0A1B7XRY8</accession>
<reference evidence="2" key="1">
    <citation type="journal article" date="2017" name="BMC Genomics">
        <title>Gapless genome assembly of Colletotrichum higginsianum reveals chromosome structure and association of transposable elements with secondary metabolite gene clusters.</title>
        <authorList>
            <person name="Dallery J.-F."/>
            <person name="Lapalu N."/>
            <person name="Zampounis A."/>
            <person name="Pigne S."/>
            <person name="Luyten I."/>
            <person name="Amselem J."/>
            <person name="Wittenberg A.H.J."/>
            <person name="Zhou S."/>
            <person name="de Queiroz M.V."/>
            <person name="Robin G.P."/>
            <person name="Auger A."/>
            <person name="Hainaut M."/>
            <person name="Henrissat B."/>
            <person name="Kim K.-T."/>
            <person name="Lee Y.-H."/>
            <person name="Lespinet O."/>
            <person name="Schwartz D.C."/>
            <person name="Thon M.R."/>
            <person name="O'Connell R.J."/>
        </authorList>
    </citation>
    <scope>NUCLEOTIDE SEQUENCE [LARGE SCALE GENOMIC DNA]</scope>
    <source>
        <strain evidence="2">IMI 349063</strain>
    </source>
</reference>
<dbReference type="Gene3D" id="3.40.640.10">
    <property type="entry name" value="Type I PLP-dependent aspartate aminotransferase-like (Major domain)"/>
    <property type="match status" value="1"/>
</dbReference>
<dbReference type="KEGG" id="chig:CH63R_13768"/>
<proteinExistence type="predicted"/>
<comment type="caution">
    <text evidence="1">The sequence shown here is derived from an EMBL/GenBank/DDBJ whole genome shotgun (WGS) entry which is preliminary data.</text>
</comment>
<gene>
    <name evidence="1" type="ORF">CH63R_13768</name>
</gene>
<dbReference type="Proteomes" id="UP000092177">
    <property type="component" value="Chromosome 10"/>
</dbReference>
<evidence type="ECO:0000313" key="1">
    <source>
        <dbReference type="EMBL" id="OBR02542.1"/>
    </source>
</evidence>
<sequence length="482" mass="53629">MSGGPGLDITVPAGLPLRKLDHNFNNAEGSILAFDQIQSLSMSNPLWREFIGDRLGLEKRYRQLLHSYEESFAKYFGGYIPIDYASSGSKITNPEVVVKMILTLAELSMSESSGSSESPFIDEDSTLKRMGWEGVQVRKPRWALLSDTFAAATASSKTTPEKSSPTFFTSQKLYGDDPILLHMEGVSDDELRDQIYEAKEKGCIGIIVEIVENQYNGRVMDPITLKRLDSMCTQEHLLLAVDETLTAIRCGAPFSFQREEYFDKASPDLVFFGKAVGTHGTAIGFNGQFVQKLGLLGSSRGRAIGKWQSQFRKPIALVDLIQSLSAIDMAVRGNLAMLSRVIGHTVRSFVLEKAEERGHEVEARDVLGGLESLIFVRKDIAGTMLVMGANTAGAWIPWVKWLPRLERDMSRSEILEEIIGSGSRSAREELSKMLLKQGSKPSWCFWCGNRTTTKKSDWCQRCCIGVCGEEMCGRHLSRHECI</sequence>
<keyword evidence="2" id="KW-1185">Reference proteome</keyword>
<organism evidence="1 2">
    <name type="scientific">Colletotrichum higginsianum (strain IMI 349063)</name>
    <name type="common">Crucifer anthracnose fungus</name>
    <dbReference type="NCBI Taxonomy" id="759273"/>
    <lineage>
        <taxon>Eukaryota</taxon>
        <taxon>Fungi</taxon>
        <taxon>Dikarya</taxon>
        <taxon>Ascomycota</taxon>
        <taxon>Pezizomycotina</taxon>
        <taxon>Sordariomycetes</taxon>
        <taxon>Hypocreomycetidae</taxon>
        <taxon>Glomerellales</taxon>
        <taxon>Glomerellaceae</taxon>
        <taxon>Colletotrichum</taxon>
        <taxon>Colletotrichum destructivum species complex</taxon>
    </lineage>
</organism>
<evidence type="ECO:0000313" key="2">
    <source>
        <dbReference type="Proteomes" id="UP000092177"/>
    </source>
</evidence>
<dbReference type="RefSeq" id="XP_018151060.1">
    <property type="nucleotide sequence ID" value="XM_018308742.1"/>
</dbReference>
<dbReference type="OrthoDB" id="406765at2759"/>
<protein>
    <submittedName>
        <fullName evidence="1">Uncharacterized protein</fullName>
    </submittedName>
</protein>
<dbReference type="VEuPathDB" id="FungiDB:CH63R_13768"/>